<sequence length="873" mass="97844">MQGKPWQVAPPPRADAHGFPREQGSALGVPMESAKELHLPTPGTDTHDPHAQSQAFRFPYDTAYSIQLDLMQALFRAIEERHVGVFESPTGTGKTLSLLCSTLTWLDRHRQRATLGLRANTDTSDEPDWVLAHEEAKQRQALEAQEAALRERLAAVRAHNAQRQRSTTGPTAPKRARMDDGVEDDDAFLVPVYDEQAPTPTSEPRNATEAFLTPEVRAMMEAYESSMASSKEEDVPETKPKVLYASRTHSQIAQFVHELRRTEFGRRKEPVRCISVGSRQHMCIHAGVRRVGDMFGIDAMNERCMELMESKQGGRCGFLPTNDAAGRARWTTYSDHALAYVQDMEELVQLGKQQHICPYFGARTSARQADIVTMPYHLVLQRDARESLPLTLDDNIVVLDEAHNVIDTILSTYSTHLDEDAIEQAKSHVEMYLQRFSMRLKGVNEEHVRTLQVFVRALQAFCQKQTRPCQASMTPAGFLTQLGSTVDQLNFVRLERWLKDTRIAKRMSGFAESQWKKAHPHDTRPPGSKMQAMHALEAFLLALCAKSMHGRILVRAAAHGPVRLQYLLLNPSDAFEPLLDKARAVLLLGGTMAPMSEFQQLLFRDIPPARQTLFSCGHIVPADHILGAIVATGPKQGRFEFTHEGWRRPDMLDELGGALSNYCNIVPHGMVVFFPSYSSLETTLARWRTTGALDRLATRKQLFLEPKHAKEVDQVLQDYAAAVAHPPPTSPKGALLLAVVGAKLSEGINFQDDLARCVVMVGLPFPNAQSPELMERMAFMRAQSTSHEADAGREFYLNLCMRAVNQSMGRAIRHRNDYAVFLLLDGRYARNDIHARLPGWIRGQVHVQEKFGASIGAVAKFFREKKNHRASPP</sequence>
<dbReference type="InterPro" id="IPR014013">
    <property type="entry name" value="Helic_SF1/SF2_ATP-bd_DinG/Rad3"/>
</dbReference>
<dbReference type="VEuPathDB" id="FungiDB:Malapachy_1101"/>
<keyword evidence="11" id="KW-0408">Iron</keyword>
<comment type="similarity">
    <text evidence="3">Belongs to the DEAD box helicase family. DEAH subfamily. DDX11/CHL1 sub-subfamily.</text>
</comment>
<keyword evidence="7" id="KW-0547">Nucleotide-binding</keyword>
<feature type="region of interest" description="Disordered" evidence="22">
    <location>
        <begin position="157"/>
        <end position="179"/>
    </location>
</feature>
<evidence type="ECO:0000256" key="18">
    <source>
        <dbReference type="ARBA" id="ARBA00044998"/>
    </source>
</evidence>
<dbReference type="InterPro" id="IPR006554">
    <property type="entry name" value="Helicase-like_DEXD_c2"/>
</dbReference>
<evidence type="ECO:0000259" key="23">
    <source>
        <dbReference type="PROSITE" id="PS51193"/>
    </source>
</evidence>
<dbReference type="GO" id="GO:0034085">
    <property type="term" value="P:establishment of sister chromatid cohesion"/>
    <property type="evidence" value="ECO:0007669"/>
    <property type="project" value="TreeGrafter"/>
</dbReference>
<accession>A0A0M8MQ95</accession>
<reference evidence="24 25" key="1">
    <citation type="submission" date="2015-07" db="EMBL/GenBank/DDBJ databases">
        <title>Draft Genome Sequence of Malassezia furfur CBS1878 and Malassezia pachydermatis CBS1879.</title>
        <authorList>
            <person name="Triana S."/>
            <person name="Ohm R."/>
            <person name="Gonzalez A."/>
            <person name="DeCock H."/>
            <person name="Restrepo S."/>
            <person name="Celis A."/>
        </authorList>
    </citation>
    <scope>NUCLEOTIDE SEQUENCE [LARGE SCALE GENOMIC DNA]</scope>
    <source>
        <strain evidence="24 25">CBS 1879</strain>
    </source>
</reference>
<dbReference type="InterPro" id="IPR006555">
    <property type="entry name" value="ATP-dep_Helicase_C"/>
</dbReference>
<comment type="caution">
    <text evidence="24">The sequence shown here is derived from an EMBL/GenBank/DDBJ whole genome shotgun (WGS) entry which is preliminary data.</text>
</comment>
<name>A0A0M8MQ95_9BASI</name>
<evidence type="ECO:0000256" key="6">
    <source>
        <dbReference type="ARBA" id="ARBA00022723"/>
    </source>
</evidence>
<evidence type="ECO:0000313" key="25">
    <source>
        <dbReference type="Proteomes" id="UP000037751"/>
    </source>
</evidence>
<keyword evidence="10" id="KW-0067">ATP-binding</keyword>
<keyword evidence="8" id="KW-0378">Hydrolase</keyword>
<keyword evidence="13" id="KW-0413">Isomerase</keyword>
<dbReference type="Pfam" id="PF06733">
    <property type="entry name" value="DEAD_2"/>
    <property type="match status" value="1"/>
</dbReference>
<dbReference type="OrthoDB" id="267079at2759"/>
<gene>
    <name evidence="24" type="ORF">Malapachy_1101</name>
</gene>
<dbReference type="Pfam" id="PF13307">
    <property type="entry name" value="Helicase_C_2"/>
    <property type="match status" value="1"/>
</dbReference>
<evidence type="ECO:0000256" key="11">
    <source>
        <dbReference type="ARBA" id="ARBA00023004"/>
    </source>
</evidence>
<dbReference type="SUPFAM" id="SSF52540">
    <property type="entry name" value="P-loop containing nucleoside triphosphate hydrolases"/>
    <property type="match status" value="2"/>
</dbReference>
<dbReference type="CDD" id="cd18788">
    <property type="entry name" value="SF2_C_XPD"/>
    <property type="match status" value="1"/>
</dbReference>
<dbReference type="SMART" id="SM00491">
    <property type="entry name" value="HELICc2"/>
    <property type="match status" value="1"/>
</dbReference>
<evidence type="ECO:0000256" key="2">
    <source>
        <dbReference type="ARBA" id="ARBA00004123"/>
    </source>
</evidence>
<dbReference type="STRING" id="77020.A0A0M8MQ95"/>
<dbReference type="InterPro" id="IPR010614">
    <property type="entry name" value="RAD3-like_helicase_DEAD"/>
</dbReference>
<keyword evidence="9" id="KW-0347">Helicase</keyword>
<dbReference type="GO" id="GO:0006139">
    <property type="term" value="P:nucleobase-containing compound metabolic process"/>
    <property type="evidence" value="ECO:0007669"/>
    <property type="project" value="InterPro"/>
</dbReference>
<evidence type="ECO:0000256" key="22">
    <source>
        <dbReference type="SAM" id="MobiDB-lite"/>
    </source>
</evidence>
<dbReference type="PROSITE" id="PS51193">
    <property type="entry name" value="HELICASE_ATP_BIND_2"/>
    <property type="match status" value="1"/>
</dbReference>
<evidence type="ECO:0000256" key="12">
    <source>
        <dbReference type="ARBA" id="ARBA00023014"/>
    </source>
</evidence>
<evidence type="ECO:0000256" key="10">
    <source>
        <dbReference type="ARBA" id="ARBA00022840"/>
    </source>
</evidence>
<comment type="catalytic activity">
    <reaction evidence="21">
        <text>ATP + H2O = ADP + phosphate + H(+)</text>
        <dbReference type="Rhea" id="RHEA:13065"/>
        <dbReference type="ChEBI" id="CHEBI:15377"/>
        <dbReference type="ChEBI" id="CHEBI:15378"/>
        <dbReference type="ChEBI" id="CHEBI:30616"/>
        <dbReference type="ChEBI" id="CHEBI:43474"/>
        <dbReference type="ChEBI" id="CHEBI:456216"/>
        <dbReference type="EC" id="5.6.2.3"/>
    </reaction>
</comment>
<comment type="subcellular location">
    <subcellularLocation>
        <location evidence="2">Nucleus</location>
    </subcellularLocation>
</comment>
<dbReference type="GO" id="GO:0043139">
    <property type="term" value="F:5'-3' DNA helicase activity"/>
    <property type="evidence" value="ECO:0007669"/>
    <property type="project" value="UniProtKB-EC"/>
</dbReference>
<dbReference type="GO" id="GO:0046872">
    <property type="term" value="F:metal ion binding"/>
    <property type="evidence" value="ECO:0007669"/>
    <property type="project" value="UniProtKB-KW"/>
</dbReference>
<comment type="cofactor">
    <cofactor evidence="1">
        <name>[4Fe-4S] cluster</name>
        <dbReference type="ChEBI" id="CHEBI:49883"/>
    </cofactor>
</comment>
<keyword evidence="6" id="KW-0479">Metal-binding</keyword>
<evidence type="ECO:0000256" key="3">
    <source>
        <dbReference type="ARBA" id="ARBA00008435"/>
    </source>
</evidence>
<dbReference type="PANTHER" id="PTHR11472">
    <property type="entry name" value="DNA REPAIR DEAD HELICASE RAD3/XP-D SUBFAMILY MEMBER"/>
    <property type="match status" value="1"/>
</dbReference>
<evidence type="ECO:0000256" key="21">
    <source>
        <dbReference type="ARBA" id="ARBA00048954"/>
    </source>
</evidence>
<dbReference type="EMBL" id="LGAV01000003">
    <property type="protein sequence ID" value="KOS14657.1"/>
    <property type="molecule type" value="Genomic_DNA"/>
</dbReference>
<keyword evidence="15" id="KW-0131">Cell cycle</keyword>
<dbReference type="GO" id="GO:0003677">
    <property type="term" value="F:DNA binding"/>
    <property type="evidence" value="ECO:0007669"/>
    <property type="project" value="InterPro"/>
</dbReference>
<dbReference type="GO" id="GO:0051536">
    <property type="term" value="F:iron-sulfur cluster binding"/>
    <property type="evidence" value="ECO:0007669"/>
    <property type="project" value="UniProtKB-KW"/>
</dbReference>
<evidence type="ECO:0000256" key="9">
    <source>
        <dbReference type="ARBA" id="ARBA00022806"/>
    </source>
</evidence>
<proteinExistence type="inferred from homology"/>
<comment type="function">
    <text evidence="20">ATP-dependent DNA helicase important for chromosome transmission and normal cell cycle progression in G(2)/M. May have a role in changing DNA topology to allow the loading of proteins involved in maintaining sister chromatid cohesion in the vicinity of the centromeres. Has a specific role in chromosome segregation during meiosis II.</text>
</comment>
<dbReference type="RefSeq" id="XP_017992289.1">
    <property type="nucleotide sequence ID" value="XM_018135611.1"/>
</dbReference>
<dbReference type="AlphaFoldDB" id="A0A0M8MQ95"/>
<dbReference type="SMART" id="SM00488">
    <property type="entry name" value="DEXDc2"/>
    <property type="match status" value="1"/>
</dbReference>
<dbReference type="PANTHER" id="PTHR11472:SF41">
    <property type="entry name" value="ATP-DEPENDENT DNA HELICASE DDX11-RELATED"/>
    <property type="match status" value="1"/>
</dbReference>
<dbReference type="EC" id="5.6.2.3" evidence="17"/>
<evidence type="ECO:0000256" key="4">
    <source>
        <dbReference type="ARBA" id="ARBA00016387"/>
    </source>
</evidence>
<evidence type="ECO:0000256" key="7">
    <source>
        <dbReference type="ARBA" id="ARBA00022741"/>
    </source>
</evidence>
<evidence type="ECO:0000256" key="20">
    <source>
        <dbReference type="ARBA" id="ARBA00045702"/>
    </source>
</evidence>
<evidence type="ECO:0000256" key="5">
    <source>
        <dbReference type="ARBA" id="ARBA00017386"/>
    </source>
</evidence>
<feature type="domain" description="Helicase ATP-binding" evidence="23">
    <location>
        <begin position="53"/>
        <end position="450"/>
    </location>
</feature>
<dbReference type="InterPro" id="IPR013020">
    <property type="entry name" value="Rad3/Chl1-like"/>
</dbReference>
<evidence type="ECO:0000256" key="19">
    <source>
        <dbReference type="ARBA" id="ARBA00045008"/>
    </source>
</evidence>
<dbReference type="GO" id="GO:0016818">
    <property type="term" value="F:hydrolase activity, acting on acid anhydrides, in phosphorus-containing anhydrides"/>
    <property type="evidence" value="ECO:0007669"/>
    <property type="project" value="InterPro"/>
</dbReference>
<keyword evidence="12" id="KW-0411">Iron-sulfur</keyword>
<evidence type="ECO:0000256" key="14">
    <source>
        <dbReference type="ARBA" id="ARBA00023242"/>
    </source>
</evidence>
<protein>
    <recommendedName>
        <fullName evidence="5">ATP-dependent DNA helicase CHL1</fullName>
        <ecNumber evidence="17">5.6.2.3</ecNumber>
    </recommendedName>
    <alternativeName>
        <fullName evidence="4">ATP-dependent DNA helicase chl1</fullName>
    </alternativeName>
    <alternativeName>
        <fullName evidence="16">Chromosome loss protein 1</fullName>
    </alternativeName>
    <alternativeName>
        <fullName evidence="18 19">DNA 5'-3' helicase CHL1</fullName>
    </alternativeName>
</protein>
<dbReference type="NCBIfam" id="TIGR00604">
    <property type="entry name" value="rad3"/>
    <property type="match status" value="1"/>
</dbReference>
<feature type="compositionally biased region" description="Polar residues" evidence="22">
    <location>
        <begin position="161"/>
        <end position="170"/>
    </location>
</feature>
<dbReference type="InterPro" id="IPR027417">
    <property type="entry name" value="P-loop_NTPase"/>
</dbReference>
<evidence type="ECO:0000313" key="24">
    <source>
        <dbReference type="EMBL" id="KOS14657.1"/>
    </source>
</evidence>
<dbReference type="Gene3D" id="3.40.50.300">
    <property type="entry name" value="P-loop containing nucleotide triphosphate hydrolases"/>
    <property type="match status" value="3"/>
</dbReference>
<evidence type="ECO:0000256" key="15">
    <source>
        <dbReference type="ARBA" id="ARBA00023306"/>
    </source>
</evidence>
<feature type="region of interest" description="Disordered" evidence="22">
    <location>
        <begin position="1"/>
        <end position="50"/>
    </location>
</feature>
<dbReference type="GeneID" id="28727486"/>
<organism evidence="24 25">
    <name type="scientific">Malassezia pachydermatis</name>
    <dbReference type="NCBI Taxonomy" id="77020"/>
    <lineage>
        <taxon>Eukaryota</taxon>
        <taxon>Fungi</taxon>
        <taxon>Dikarya</taxon>
        <taxon>Basidiomycota</taxon>
        <taxon>Ustilaginomycotina</taxon>
        <taxon>Malasseziomycetes</taxon>
        <taxon>Malasseziales</taxon>
        <taxon>Malasseziaceae</taxon>
        <taxon>Malassezia</taxon>
    </lineage>
</organism>
<evidence type="ECO:0000256" key="1">
    <source>
        <dbReference type="ARBA" id="ARBA00001966"/>
    </source>
</evidence>
<dbReference type="InterPro" id="IPR045028">
    <property type="entry name" value="DinG/Rad3-like"/>
</dbReference>
<evidence type="ECO:0000256" key="17">
    <source>
        <dbReference type="ARBA" id="ARBA00044969"/>
    </source>
</evidence>
<evidence type="ECO:0000256" key="8">
    <source>
        <dbReference type="ARBA" id="ARBA00022801"/>
    </source>
</evidence>
<evidence type="ECO:0000256" key="16">
    <source>
        <dbReference type="ARBA" id="ARBA00029709"/>
    </source>
</evidence>
<keyword evidence="14" id="KW-0539">Nucleus</keyword>
<evidence type="ECO:0000256" key="13">
    <source>
        <dbReference type="ARBA" id="ARBA00023235"/>
    </source>
</evidence>
<dbReference type="GO" id="GO:0005634">
    <property type="term" value="C:nucleus"/>
    <property type="evidence" value="ECO:0007669"/>
    <property type="project" value="UniProtKB-SubCell"/>
</dbReference>
<dbReference type="Proteomes" id="UP000037751">
    <property type="component" value="Unassembled WGS sequence"/>
</dbReference>
<dbReference type="GO" id="GO:0005524">
    <property type="term" value="F:ATP binding"/>
    <property type="evidence" value="ECO:0007669"/>
    <property type="project" value="UniProtKB-KW"/>
</dbReference>
<keyword evidence="25" id="KW-1185">Reference proteome</keyword>